<keyword evidence="5" id="KW-1185">Reference proteome</keyword>
<feature type="domain" description="Fumarylacetoacetase-like C-terminal" evidence="3">
    <location>
        <begin position="57"/>
        <end position="261"/>
    </location>
</feature>
<dbReference type="EMBL" id="CASHTH010002369">
    <property type="protein sequence ID" value="CAI8028897.1"/>
    <property type="molecule type" value="Genomic_DNA"/>
</dbReference>
<reference evidence="4" key="1">
    <citation type="submission" date="2023-03" db="EMBL/GenBank/DDBJ databases">
        <authorList>
            <person name="Steffen K."/>
            <person name="Cardenas P."/>
        </authorList>
    </citation>
    <scope>NUCLEOTIDE SEQUENCE</scope>
</reference>
<name>A0AA35SGW2_GEOBA</name>
<dbReference type="InterPro" id="IPR011234">
    <property type="entry name" value="Fumarylacetoacetase-like_C"/>
</dbReference>
<gene>
    <name evidence="4" type="ORF">GBAR_LOCUS16428</name>
</gene>
<proteinExistence type="inferred from homology"/>
<dbReference type="InterPro" id="IPR051121">
    <property type="entry name" value="FAH"/>
</dbReference>
<dbReference type="SUPFAM" id="SSF56529">
    <property type="entry name" value="FAH"/>
    <property type="match status" value="1"/>
</dbReference>
<evidence type="ECO:0000313" key="5">
    <source>
        <dbReference type="Proteomes" id="UP001174909"/>
    </source>
</evidence>
<accession>A0AA35SGW2</accession>
<evidence type="ECO:0000256" key="2">
    <source>
        <dbReference type="ARBA" id="ARBA00022723"/>
    </source>
</evidence>
<dbReference type="AlphaFoldDB" id="A0AA35SGW2"/>
<dbReference type="PANTHER" id="PTHR42796">
    <property type="entry name" value="FUMARYLACETOACETATE HYDROLASE DOMAIN-CONTAINING PROTEIN 2A-RELATED"/>
    <property type="match status" value="1"/>
</dbReference>
<dbReference type="Pfam" id="PF01557">
    <property type="entry name" value="FAA_hydrolase"/>
    <property type="match status" value="1"/>
</dbReference>
<dbReference type="FunFam" id="3.90.850.10:FF:000002">
    <property type="entry name" value="2-hydroxyhepta-2,4-diene-1,7-dioate isomerase"/>
    <property type="match status" value="1"/>
</dbReference>
<sequence length="266" mass="29032">MVATMEDMARQTGVPVPASVKSFLFDGWLEEIRTKGISYEQNLDGFTVLAPIDAPPKIICLAFNYYDHASEQNVTVPDGPVIVFKPRTALTGPYADIRCPGFVRELDYEIELAFVMGRECRNVSEDEAMGAVAGYMILNDVTARDIQFKDGQFGRAKGMDTFAPCGPWITTADEIADPHSLKLVTKVNGQTRQDATAAGMSVRIPQIISRLSRGMTLERGDVISTGTPAGVALKSSRFGFLKDGDRIDMEIQGLGAISNVVRFDDP</sequence>
<evidence type="ECO:0000313" key="4">
    <source>
        <dbReference type="EMBL" id="CAI8028897.1"/>
    </source>
</evidence>
<keyword evidence="2" id="KW-0479">Metal-binding</keyword>
<evidence type="ECO:0000259" key="3">
    <source>
        <dbReference type="Pfam" id="PF01557"/>
    </source>
</evidence>
<comment type="similarity">
    <text evidence="1">Belongs to the FAH family.</text>
</comment>
<evidence type="ECO:0000256" key="1">
    <source>
        <dbReference type="ARBA" id="ARBA00010211"/>
    </source>
</evidence>
<dbReference type="PANTHER" id="PTHR42796:SF4">
    <property type="entry name" value="FUMARYLACETOACETATE HYDROLASE DOMAIN-CONTAINING PROTEIN 2A"/>
    <property type="match status" value="1"/>
</dbReference>
<dbReference type="GO" id="GO:0006107">
    <property type="term" value="P:oxaloacetate metabolic process"/>
    <property type="evidence" value="ECO:0007669"/>
    <property type="project" value="UniProtKB-ARBA"/>
</dbReference>
<protein>
    <submittedName>
        <fullName evidence="4">Uncharacterized protein AF_2225</fullName>
    </submittedName>
</protein>
<dbReference type="GO" id="GO:0050163">
    <property type="term" value="F:oxaloacetate tautomerase activity"/>
    <property type="evidence" value="ECO:0007669"/>
    <property type="project" value="UniProtKB-ARBA"/>
</dbReference>
<dbReference type="GO" id="GO:0046872">
    <property type="term" value="F:metal ion binding"/>
    <property type="evidence" value="ECO:0007669"/>
    <property type="project" value="UniProtKB-KW"/>
</dbReference>
<dbReference type="Gene3D" id="3.90.850.10">
    <property type="entry name" value="Fumarylacetoacetase-like, C-terminal domain"/>
    <property type="match status" value="1"/>
</dbReference>
<dbReference type="Proteomes" id="UP001174909">
    <property type="component" value="Unassembled WGS sequence"/>
</dbReference>
<dbReference type="InterPro" id="IPR036663">
    <property type="entry name" value="Fumarylacetoacetase_C_sf"/>
</dbReference>
<organism evidence="4 5">
    <name type="scientific">Geodia barretti</name>
    <name type="common">Barrett's horny sponge</name>
    <dbReference type="NCBI Taxonomy" id="519541"/>
    <lineage>
        <taxon>Eukaryota</taxon>
        <taxon>Metazoa</taxon>
        <taxon>Porifera</taxon>
        <taxon>Demospongiae</taxon>
        <taxon>Heteroscleromorpha</taxon>
        <taxon>Tetractinellida</taxon>
        <taxon>Astrophorina</taxon>
        <taxon>Geodiidae</taxon>
        <taxon>Geodia</taxon>
    </lineage>
</organism>
<comment type="caution">
    <text evidence="4">The sequence shown here is derived from an EMBL/GenBank/DDBJ whole genome shotgun (WGS) entry which is preliminary data.</text>
</comment>